<gene>
    <name evidence="1" type="ORF">PACLA_8A008899</name>
</gene>
<organism evidence="1 2">
    <name type="scientific">Paramuricea clavata</name>
    <name type="common">Red gorgonian</name>
    <name type="synonym">Violescent sea-whip</name>
    <dbReference type="NCBI Taxonomy" id="317549"/>
    <lineage>
        <taxon>Eukaryota</taxon>
        <taxon>Metazoa</taxon>
        <taxon>Cnidaria</taxon>
        <taxon>Anthozoa</taxon>
        <taxon>Octocorallia</taxon>
        <taxon>Malacalcyonacea</taxon>
        <taxon>Plexauridae</taxon>
        <taxon>Paramuricea</taxon>
    </lineage>
</organism>
<accession>A0A7D9DCV4</accession>
<protein>
    <submittedName>
        <fullName evidence="1">Uncharacterized protein</fullName>
    </submittedName>
</protein>
<evidence type="ECO:0000313" key="2">
    <source>
        <dbReference type="Proteomes" id="UP001152795"/>
    </source>
</evidence>
<name>A0A7D9DCV4_PARCT</name>
<dbReference type="AlphaFoldDB" id="A0A7D9DCV4"/>
<proteinExistence type="predicted"/>
<keyword evidence="2" id="KW-1185">Reference proteome</keyword>
<dbReference type="EMBL" id="CACRXK020000475">
    <property type="protein sequence ID" value="CAB3982177.1"/>
    <property type="molecule type" value="Genomic_DNA"/>
</dbReference>
<dbReference type="Proteomes" id="UP001152795">
    <property type="component" value="Unassembled WGS sequence"/>
</dbReference>
<evidence type="ECO:0000313" key="1">
    <source>
        <dbReference type="EMBL" id="CAB3982177.1"/>
    </source>
</evidence>
<sequence>MYQRCLDCWGIKIKQNVPNIFIPEDSYPNEVDDPFGNDAKHRMSLLYGVAMKKRMPYHDGNPRDGPDRRYECIDELVDRVFIKEGNTDDEETDEEEQNI</sequence>
<reference evidence="1" key="1">
    <citation type="submission" date="2020-04" db="EMBL/GenBank/DDBJ databases">
        <authorList>
            <person name="Alioto T."/>
            <person name="Alioto T."/>
            <person name="Gomez Garrido J."/>
        </authorList>
    </citation>
    <scope>NUCLEOTIDE SEQUENCE</scope>
    <source>
        <strain evidence="1">A484AB</strain>
    </source>
</reference>
<comment type="caution">
    <text evidence="1">The sequence shown here is derived from an EMBL/GenBank/DDBJ whole genome shotgun (WGS) entry which is preliminary data.</text>
</comment>